<evidence type="ECO:0000256" key="1">
    <source>
        <dbReference type="PIRSR" id="PIRSR634015-1"/>
    </source>
</evidence>
<accession>A0A497YFF3</accession>
<feature type="active site" description="Proton donor" evidence="1">
    <location>
        <position position="398"/>
    </location>
</feature>
<feature type="active site" description="Proton acceptor" evidence="1">
    <location>
        <position position="321"/>
    </location>
</feature>
<dbReference type="Gene3D" id="1.10.390.10">
    <property type="entry name" value="Neutral Protease Domain 2"/>
    <property type="match status" value="1"/>
</dbReference>
<dbReference type="AlphaFoldDB" id="A0A497YFF3"/>
<dbReference type="EMBL" id="RCCP01000002">
    <property type="protein sequence ID" value="RLJ87044.1"/>
    <property type="molecule type" value="Genomic_DNA"/>
</dbReference>
<comment type="caution">
    <text evidence="5">The sequence shown here is derived from an EMBL/GenBank/DDBJ whole genome shotgun (WGS) entry which is preliminary data.</text>
</comment>
<dbReference type="Proteomes" id="UP000280791">
    <property type="component" value="Unassembled WGS sequence"/>
</dbReference>
<feature type="binding site" evidence="2">
    <location>
        <position position="343"/>
    </location>
    <ligand>
        <name>Zn(2+)</name>
        <dbReference type="ChEBI" id="CHEBI:29105"/>
        <note>catalytic</note>
    </ligand>
</feature>
<comment type="cofactor">
    <cofactor evidence="2">
        <name>Zn(2+)</name>
        <dbReference type="ChEBI" id="CHEBI:29105"/>
    </cofactor>
    <text evidence="2">Binds 1 zinc ion per subunit.</text>
</comment>
<keyword evidence="2" id="KW-0862">Zinc</keyword>
<feature type="transmembrane region" description="Helical" evidence="3">
    <location>
        <begin position="7"/>
        <end position="25"/>
    </location>
</feature>
<evidence type="ECO:0000313" key="5">
    <source>
        <dbReference type="EMBL" id="RLJ87044.1"/>
    </source>
</evidence>
<dbReference type="InterPro" id="IPR027268">
    <property type="entry name" value="Peptidase_M4/M1_CTD_sf"/>
</dbReference>
<proteinExistence type="predicted"/>
<dbReference type="Pfam" id="PF01433">
    <property type="entry name" value="Peptidase_M1"/>
    <property type="match status" value="1"/>
</dbReference>
<evidence type="ECO:0000313" key="6">
    <source>
        <dbReference type="Proteomes" id="UP000280791"/>
    </source>
</evidence>
<dbReference type="CDD" id="cd09604">
    <property type="entry name" value="M1_APN_like"/>
    <property type="match status" value="1"/>
</dbReference>
<dbReference type="SUPFAM" id="SSF55486">
    <property type="entry name" value="Metalloproteases ('zincins'), catalytic domain"/>
    <property type="match status" value="1"/>
</dbReference>
<keyword evidence="3" id="KW-1133">Transmembrane helix</keyword>
<keyword evidence="3" id="KW-0812">Transmembrane</keyword>
<dbReference type="InterPro" id="IPR014782">
    <property type="entry name" value="Peptidase_M1_dom"/>
</dbReference>
<sequence>MKRKIGFLAFLVFIAVSIYLVIQYYSDEPSEQTGNASIPQSNTSYDIELDMREAGIFQVSADILITNNSQESWADIAFHFVPNAMNTEMTNGYSGEPADVEVNSITSSEDELRYELDSDGLFIELESDLTPGEQQAVTIEYTLTLPENGMRLARVENNYYLAHWYPMLAEYDGGWQINDYDPKGESYETGYDDYTVTYQLPGDYLIATSAPDGKAEASSSGTLTGEAIKDFYTAFLDPADWQVAERTSGNTELRVFVPAESEILEKTAELSVEAFAYFEENIGDYPFAELDLIANDGYMEYPNIVEVPMDEDLLDSILVHEIAHQWFYYLVANDPYENAWLDESLTEFSTGLFLSDYYGDEDSGFQNAKAYEESYETETYADLALDEFDTPAYYATVYGKVPLLLKGFFDERGGNGAALEFLADYYEEFQFQRVTKQQFREFFETYFEGDQQAFLDSWLQ</sequence>
<dbReference type="OrthoDB" id="3268975at2"/>
<evidence type="ECO:0000259" key="4">
    <source>
        <dbReference type="Pfam" id="PF01433"/>
    </source>
</evidence>
<feature type="domain" description="Peptidase M1 membrane alanine aminopeptidase" evidence="4">
    <location>
        <begin position="312"/>
        <end position="458"/>
    </location>
</feature>
<feature type="binding site" evidence="2">
    <location>
        <position position="320"/>
    </location>
    <ligand>
        <name>Zn(2+)</name>
        <dbReference type="ChEBI" id="CHEBI:29105"/>
        <note>catalytic</note>
    </ligand>
</feature>
<gene>
    <name evidence="5" type="ORF">DFR62_1842</name>
</gene>
<evidence type="ECO:0000256" key="3">
    <source>
        <dbReference type="SAM" id="Phobius"/>
    </source>
</evidence>
<keyword evidence="3" id="KW-0472">Membrane</keyword>
<dbReference type="GO" id="GO:0008270">
    <property type="term" value="F:zinc ion binding"/>
    <property type="evidence" value="ECO:0007669"/>
    <property type="project" value="InterPro"/>
</dbReference>
<dbReference type="PANTHER" id="PTHR45726">
    <property type="entry name" value="LEUKOTRIENE A-4 HYDROLASE"/>
    <property type="match status" value="1"/>
</dbReference>
<evidence type="ECO:0000256" key="2">
    <source>
        <dbReference type="PIRSR" id="PIRSR634015-3"/>
    </source>
</evidence>
<keyword evidence="2" id="KW-0479">Metal-binding</keyword>
<dbReference type="InterPro" id="IPR034015">
    <property type="entry name" value="M1_LTA4H"/>
</dbReference>
<feature type="binding site" evidence="2">
    <location>
        <position position="324"/>
    </location>
    <ligand>
        <name>Zn(2+)</name>
        <dbReference type="ChEBI" id="CHEBI:29105"/>
        <note>catalytic</note>
    </ligand>
</feature>
<reference evidence="5 6" key="1">
    <citation type="submission" date="2018-10" db="EMBL/GenBank/DDBJ databases">
        <title>Genomic Encyclopedia of Type Strains, Phase IV (KMG-IV): sequencing the most valuable type-strain genomes for metagenomic binning, comparative biology and taxonomic classification.</title>
        <authorList>
            <person name="Goeker M."/>
        </authorList>
    </citation>
    <scope>NUCLEOTIDE SEQUENCE [LARGE SCALE GENOMIC DNA]</scope>
    <source>
        <strain evidence="5 6">DSM 20549</strain>
    </source>
</reference>
<protein>
    <submittedName>
        <fullName evidence="5">Peptidase M1-like protein</fullName>
    </submittedName>
</protein>
<organism evidence="5 6">
    <name type="scientific">Planococcus citreus</name>
    <dbReference type="NCBI Taxonomy" id="1373"/>
    <lineage>
        <taxon>Bacteria</taxon>
        <taxon>Bacillati</taxon>
        <taxon>Bacillota</taxon>
        <taxon>Bacilli</taxon>
        <taxon>Bacillales</taxon>
        <taxon>Caryophanaceae</taxon>
        <taxon>Planococcus</taxon>
    </lineage>
</organism>
<dbReference type="RefSeq" id="WP_121299889.1">
    <property type="nucleotide sequence ID" value="NZ_QBEW01000045.1"/>
</dbReference>
<name>A0A497YFF3_9BACL</name>
<keyword evidence="6" id="KW-1185">Reference proteome</keyword>
<dbReference type="GO" id="GO:0008237">
    <property type="term" value="F:metallopeptidase activity"/>
    <property type="evidence" value="ECO:0007669"/>
    <property type="project" value="InterPro"/>
</dbReference>
<dbReference type="PANTHER" id="PTHR45726:SF3">
    <property type="entry name" value="LEUKOTRIENE A-4 HYDROLASE"/>
    <property type="match status" value="1"/>
</dbReference>